<name>A0A5N0VA91_9PSEU</name>
<organism evidence="3 4">
    <name type="scientific">Amycolatopsis acidicola</name>
    <dbReference type="NCBI Taxonomy" id="2596893"/>
    <lineage>
        <taxon>Bacteria</taxon>
        <taxon>Bacillati</taxon>
        <taxon>Actinomycetota</taxon>
        <taxon>Actinomycetes</taxon>
        <taxon>Pseudonocardiales</taxon>
        <taxon>Pseudonocardiaceae</taxon>
        <taxon>Amycolatopsis</taxon>
    </lineage>
</organism>
<dbReference type="AlphaFoldDB" id="A0A5N0VA91"/>
<evidence type="ECO:0000259" key="2">
    <source>
        <dbReference type="Pfam" id="PF06889"/>
    </source>
</evidence>
<reference evidence="3" key="1">
    <citation type="submission" date="2019-09" db="EMBL/GenBank/DDBJ databases">
        <authorList>
            <person name="Teo W.F.A."/>
            <person name="Duangmal K."/>
        </authorList>
    </citation>
    <scope>NUCLEOTIDE SEQUENCE [LARGE SCALE GENOMIC DNA]</scope>
    <source>
        <strain evidence="3">K81G1</strain>
    </source>
</reference>
<keyword evidence="4" id="KW-1185">Reference proteome</keyword>
<accession>A0A5N0VA91</accession>
<sequence>MSWLDSVAERRFMVALGLVGLVASGYVLYAARQAWRKAAGQRARNRPKPTRPRYSGAGETCAALGVGALKAVAAREPVDVHAYRCPARSIRARFREEFGGDDARENYPRAVRALLGSQAEVVAPGLRLVEEALRQRVRVGGELWAHALEEYATARGLPFAERETLLSVATQIASAEDRMRLDGILREGDRIPSLLARHWAEGVDLVRAGLRTRWLSEHEGREYLDRAGELAAKWYQDWPTLFGALLLPAYLADDVREAEWGAAVGRQLLTDARSPLRVPLGPVSMR</sequence>
<feature type="transmembrane region" description="Helical" evidence="1">
    <location>
        <begin position="12"/>
        <end position="31"/>
    </location>
</feature>
<dbReference type="OrthoDB" id="3356904at2"/>
<proteinExistence type="predicted"/>
<keyword evidence="1" id="KW-0812">Transmembrane</keyword>
<dbReference type="RefSeq" id="WP_144750174.1">
    <property type="nucleotide sequence ID" value="NZ_VMNW02000015.1"/>
</dbReference>
<evidence type="ECO:0000256" key="1">
    <source>
        <dbReference type="SAM" id="Phobius"/>
    </source>
</evidence>
<protein>
    <submittedName>
        <fullName evidence="3">DUF1266 domain-containing protein</fullName>
    </submittedName>
</protein>
<evidence type="ECO:0000313" key="4">
    <source>
        <dbReference type="Proteomes" id="UP000319769"/>
    </source>
</evidence>
<dbReference type="Proteomes" id="UP000319769">
    <property type="component" value="Unassembled WGS sequence"/>
</dbReference>
<dbReference type="InterPro" id="IPR009677">
    <property type="entry name" value="DUF1266"/>
</dbReference>
<dbReference type="Pfam" id="PF06889">
    <property type="entry name" value="DUF1266"/>
    <property type="match status" value="1"/>
</dbReference>
<dbReference type="EMBL" id="VMNW02000015">
    <property type="protein sequence ID" value="KAA9161891.1"/>
    <property type="molecule type" value="Genomic_DNA"/>
</dbReference>
<comment type="caution">
    <text evidence="3">The sequence shown here is derived from an EMBL/GenBank/DDBJ whole genome shotgun (WGS) entry which is preliminary data.</text>
</comment>
<feature type="domain" description="DUF1266" evidence="2">
    <location>
        <begin position="149"/>
        <end position="277"/>
    </location>
</feature>
<keyword evidence="1" id="KW-0472">Membrane</keyword>
<evidence type="ECO:0000313" key="3">
    <source>
        <dbReference type="EMBL" id="KAA9161891.1"/>
    </source>
</evidence>
<keyword evidence="1" id="KW-1133">Transmembrane helix</keyword>
<gene>
    <name evidence="3" type="ORF">FPZ12_013635</name>
</gene>